<gene>
    <name evidence="3" type="ORF">I5M27_16505</name>
</gene>
<dbReference type="EMBL" id="JAEHFX010000010">
    <property type="protein sequence ID" value="MBK0404599.1"/>
    <property type="molecule type" value="Genomic_DNA"/>
</dbReference>
<sequence>MKKFQVKFIVKHPALVFLAFVLNFSVSAQNITTKLDDFNRVNSLVLATPSSGGTTPWQETETAGANDYRARIENNMLVLGSFNNAAVGSSGLEQVSFDASNRYATVFNQASSELTWAFNFRQSRSGTSGFGATTYGIAYILGATKANFNDPDASGYAIIIGNANSPDPVKLVRFKNGLAANSNITTILASAEILETAYYSVKVSFEPCSKTWSLQVRNDNGVFADPISISTPALTVTDQTYTSLNLNFTGAAYNHGTANVTAYFDNFYVPAAPALSVIIYNWNGSVSTDFLDPANWNPIRNCVRAIDILNFNAGGNVLLSNVTTQEVGQIQVSNNTNLTLKAATGATQTLTLAGGNSTDLVVGTGSSLIIDSNDPLELCLRTGATASISGAVIFQNTAANLGRAHRLLAADANAIIFENGSLFLAKNLTGEPFGNSGTSNGVIFKATSTYISKDGASPFGLASPNSKVVFETGSLYKHEQTGTIPKLDGRIYADFELNVVGNVAINFGTSAATTTRIDNFTISSGNMNITLASGNTALPMQIRGNIVVASGAAFNYTPAATANASLLTFNGNRKQQISGNINLGTFANLEINNPAGLELTTPLTINGNLHFTQGNINLNPAATMIFADNATTSGASNLSYVNGKVYKTGNDAFTFPVGKSGFYAPLAISASLNSTDQYAAEYFLTNPKEQFGTSIGDSLVQVSDSEYWDLERVWGNSEVKVTLSYDAARSTYVPNPQDLRIAHFKNNSVWVNEGLAVAGTTPGYSLYSTRTNQTSFSPFTFGTISGNSPLPVSLVSFVGQAASETVNLTWQTASEVNNDRFEIERSLNGKEFEKIGEVSGQGTSSAAKRYAFTDKNPYTQLLYYRLKQIDFDGSFTYSKIVTVMRKAENHLGIYPNPAQHIIRVSVGCLVNAGQLQILNPLGQTVKTLRINDREAEMQVDIADLPAGTYFLKTDLNIPAIRFIKIN</sequence>
<feature type="signal peptide" evidence="1">
    <location>
        <begin position="1"/>
        <end position="28"/>
    </location>
</feature>
<accession>A0ABS1C5D8</accession>
<comment type="caution">
    <text evidence="3">The sequence shown here is derived from an EMBL/GenBank/DDBJ whole genome shotgun (WGS) entry which is preliminary data.</text>
</comment>
<dbReference type="NCBIfam" id="TIGR04183">
    <property type="entry name" value="Por_Secre_tail"/>
    <property type="match status" value="1"/>
</dbReference>
<dbReference type="InterPro" id="IPR026444">
    <property type="entry name" value="Secre_tail"/>
</dbReference>
<organism evidence="3 4">
    <name type="scientific">Adhaeribacter terrigena</name>
    <dbReference type="NCBI Taxonomy" id="2793070"/>
    <lineage>
        <taxon>Bacteria</taxon>
        <taxon>Pseudomonadati</taxon>
        <taxon>Bacteroidota</taxon>
        <taxon>Cytophagia</taxon>
        <taxon>Cytophagales</taxon>
        <taxon>Hymenobacteraceae</taxon>
        <taxon>Adhaeribacter</taxon>
    </lineage>
</organism>
<dbReference type="Pfam" id="PF18962">
    <property type="entry name" value="Por_Secre_tail"/>
    <property type="match status" value="1"/>
</dbReference>
<proteinExistence type="predicted"/>
<dbReference type="RefSeq" id="WP_200507438.1">
    <property type="nucleotide sequence ID" value="NZ_JAEHFX010000010.1"/>
</dbReference>
<dbReference type="Proteomes" id="UP000644147">
    <property type="component" value="Unassembled WGS sequence"/>
</dbReference>
<evidence type="ECO:0000259" key="2">
    <source>
        <dbReference type="Pfam" id="PF18962"/>
    </source>
</evidence>
<evidence type="ECO:0000256" key="1">
    <source>
        <dbReference type="SAM" id="SignalP"/>
    </source>
</evidence>
<protein>
    <submittedName>
        <fullName evidence="3">T9SS type A sorting domain-containing protein</fullName>
    </submittedName>
</protein>
<keyword evidence="4" id="KW-1185">Reference proteome</keyword>
<evidence type="ECO:0000313" key="3">
    <source>
        <dbReference type="EMBL" id="MBK0404599.1"/>
    </source>
</evidence>
<reference evidence="3 4" key="1">
    <citation type="submission" date="2020-12" db="EMBL/GenBank/DDBJ databases">
        <title>Bacterial novel species Adhaeribacter sp. BT258 isolated from soil.</title>
        <authorList>
            <person name="Jung H.-Y."/>
        </authorList>
    </citation>
    <scope>NUCLEOTIDE SEQUENCE [LARGE SCALE GENOMIC DNA]</scope>
    <source>
        <strain evidence="3 4">BT258</strain>
    </source>
</reference>
<dbReference type="InterPro" id="IPR013783">
    <property type="entry name" value="Ig-like_fold"/>
</dbReference>
<keyword evidence="1" id="KW-0732">Signal</keyword>
<dbReference type="Gene3D" id="2.60.40.10">
    <property type="entry name" value="Immunoglobulins"/>
    <property type="match status" value="1"/>
</dbReference>
<feature type="chain" id="PRO_5047210859" evidence="1">
    <location>
        <begin position="29"/>
        <end position="966"/>
    </location>
</feature>
<evidence type="ECO:0000313" key="4">
    <source>
        <dbReference type="Proteomes" id="UP000644147"/>
    </source>
</evidence>
<feature type="domain" description="Secretion system C-terminal sorting" evidence="2">
    <location>
        <begin position="893"/>
        <end position="953"/>
    </location>
</feature>
<name>A0ABS1C5D8_9BACT</name>